<feature type="domain" description="C2H2-type" evidence="10">
    <location>
        <begin position="1247"/>
        <end position="1274"/>
    </location>
</feature>
<evidence type="ECO:0000256" key="4">
    <source>
        <dbReference type="ARBA" id="ARBA00022771"/>
    </source>
</evidence>
<evidence type="ECO:0000256" key="8">
    <source>
        <dbReference type="SAM" id="Coils"/>
    </source>
</evidence>
<feature type="compositionally biased region" description="Low complexity" evidence="9">
    <location>
        <begin position="114"/>
        <end position="132"/>
    </location>
</feature>
<feature type="domain" description="C2H2-type" evidence="10">
    <location>
        <begin position="955"/>
        <end position="983"/>
    </location>
</feature>
<feature type="domain" description="C2H2-type" evidence="10">
    <location>
        <begin position="2366"/>
        <end position="2394"/>
    </location>
</feature>
<dbReference type="PANTHER" id="PTHR24376:SF216">
    <property type="entry name" value="ZINC FINGER PROTEIN 420-LIKE"/>
    <property type="match status" value="1"/>
</dbReference>
<evidence type="ECO:0000256" key="2">
    <source>
        <dbReference type="ARBA" id="ARBA00022723"/>
    </source>
</evidence>
<organism evidence="11 12">
    <name type="scientific">Caenorhabditis angaria</name>
    <dbReference type="NCBI Taxonomy" id="860376"/>
    <lineage>
        <taxon>Eukaryota</taxon>
        <taxon>Metazoa</taxon>
        <taxon>Ecdysozoa</taxon>
        <taxon>Nematoda</taxon>
        <taxon>Chromadorea</taxon>
        <taxon>Rhabditida</taxon>
        <taxon>Rhabditina</taxon>
        <taxon>Rhabditomorpha</taxon>
        <taxon>Rhabditoidea</taxon>
        <taxon>Rhabditidae</taxon>
        <taxon>Peloderinae</taxon>
        <taxon>Caenorhabditis</taxon>
    </lineage>
</organism>
<dbReference type="Gene3D" id="3.30.160.60">
    <property type="entry name" value="Classic Zinc Finger"/>
    <property type="match status" value="16"/>
</dbReference>
<evidence type="ECO:0000256" key="7">
    <source>
        <dbReference type="PROSITE-ProRule" id="PRU00042"/>
    </source>
</evidence>
<feature type="domain" description="C2H2-type" evidence="10">
    <location>
        <begin position="820"/>
        <end position="843"/>
    </location>
</feature>
<dbReference type="GO" id="GO:0008270">
    <property type="term" value="F:zinc ion binding"/>
    <property type="evidence" value="ECO:0007669"/>
    <property type="project" value="UniProtKB-KW"/>
</dbReference>
<feature type="domain" description="C2H2-type" evidence="10">
    <location>
        <begin position="2234"/>
        <end position="2257"/>
    </location>
</feature>
<dbReference type="GO" id="GO:0000978">
    <property type="term" value="F:RNA polymerase II cis-regulatory region sequence-specific DNA binding"/>
    <property type="evidence" value="ECO:0007669"/>
    <property type="project" value="TreeGrafter"/>
</dbReference>
<feature type="domain" description="C2H2-type" evidence="10">
    <location>
        <begin position="849"/>
        <end position="876"/>
    </location>
</feature>
<dbReference type="InterPro" id="IPR036236">
    <property type="entry name" value="Znf_C2H2_sf"/>
</dbReference>
<keyword evidence="6" id="KW-0539">Nucleus</keyword>
<keyword evidence="2" id="KW-0479">Metal-binding</keyword>
<gene>
    <name evidence="11" type="ORF">CAMP_LOCUS1115</name>
</gene>
<feature type="domain" description="C2H2-type" evidence="10">
    <location>
        <begin position="352"/>
        <end position="383"/>
    </location>
</feature>
<feature type="domain" description="C2H2-type" evidence="10">
    <location>
        <begin position="1073"/>
        <end position="1101"/>
    </location>
</feature>
<feature type="domain" description="C2H2-type" evidence="10">
    <location>
        <begin position="687"/>
        <end position="715"/>
    </location>
</feature>
<dbReference type="Proteomes" id="UP001152747">
    <property type="component" value="Unassembled WGS sequence"/>
</dbReference>
<dbReference type="PROSITE" id="PS00028">
    <property type="entry name" value="ZINC_FINGER_C2H2_1"/>
    <property type="match status" value="12"/>
</dbReference>
<feature type="domain" description="C2H2-type" evidence="10">
    <location>
        <begin position="1699"/>
        <end position="1727"/>
    </location>
</feature>
<reference evidence="11" key="1">
    <citation type="submission" date="2022-11" db="EMBL/GenBank/DDBJ databases">
        <authorList>
            <person name="Kikuchi T."/>
        </authorList>
    </citation>
    <scope>NUCLEOTIDE SEQUENCE</scope>
    <source>
        <strain evidence="11">PS1010</strain>
    </source>
</reference>
<keyword evidence="12" id="KW-1185">Reference proteome</keyword>
<dbReference type="GO" id="GO:0005634">
    <property type="term" value="C:nucleus"/>
    <property type="evidence" value="ECO:0007669"/>
    <property type="project" value="UniProtKB-SubCell"/>
</dbReference>
<feature type="coiled-coil region" evidence="8">
    <location>
        <begin position="62"/>
        <end position="90"/>
    </location>
</feature>
<dbReference type="InterPro" id="IPR013087">
    <property type="entry name" value="Znf_C2H2_type"/>
</dbReference>
<keyword evidence="3" id="KW-0677">Repeat</keyword>
<evidence type="ECO:0000256" key="3">
    <source>
        <dbReference type="ARBA" id="ARBA00022737"/>
    </source>
</evidence>
<dbReference type="PANTHER" id="PTHR24376">
    <property type="entry name" value="ZINC FINGER PROTEIN"/>
    <property type="match status" value="1"/>
</dbReference>
<comment type="subcellular location">
    <subcellularLocation>
        <location evidence="1">Nucleus</location>
    </subcellularLocation>
</comment>
<dbReference type="SMART" id="SM00355">
    <property type="entry name" value="ZnF_C2H2"/>
    <property type="match status" value="52"/>
</dbReference>
<evidence type="ECO:0000313" key="11">
    <source>
        <dbReference type="EMBL" id="CAI5438478.1"/>
    </source>
</evidence>
<keyword evidence="4 7" id="KW-0863">Zinc-finger</keyword>
<dbReference type="Pfam" id="PF00096">
    <property type="entry name" value="zf-C2H2"/>
    <property type="match status" value="1"/>
</dbReference>
<keyword evidence="8" id="KW-0175">Coiled coil</keyword>
<feature type="region of interest" description="Disordered" evidence="9">
    <location>
        <begin position="112"/>
        <end position="133"/>
    </location>
</feature>
<evidence type="ECO:0000259" key="10">
    <source>
        <dbReference type="PROSITE" id="PS50157"/>
    </source>
</evidence>
<evidence type="ECO:0000256" key="6">
    <source>
        <dbReference type="ARBA" id="ARBA00023242"/>
    </source>
</evidence>
<dbReference type="PROSITE" id="PS50157">
    <property type="entry name" value="ZINC_FINGER_C2H2_2"/>
    <property type="match status" value="14"/>
</dbReference>
<dbReference type="EMBL" id="CANHGI010000001">
    <property type="protein sequence ID" value="CAI5438478.1"/>
    <property type="molecule type" value="Genomic_DNA"/>
</dbReference>
<comment type="caution">
    <text evidence="11">The sequence shown here is derived from an EMBL/GenBank/DDBJ whole genome shotgun (WGS) entry which is preliminary data.</text>
</comment>
<name>A0A9P1I532_9PELO</name>
<feature type="region of interest" description="Disordered" evidence="9">
    <location>
        <begin position="1"/>
        <end position="61"/>
    </location>
</feature>
<dbReference type="OrthoDB" id="5809979at2759"/>
<feature type="domain" description="C2H2-type" evidence="10">
    <location>
        <begin position="323"/>
        <end position="346"/>
    </location>
</feature>
<evidence type="ECO:0000256" key="1">
    <source>
        <dbReference type="ARBA" id="ARBA00004123"/>
    </source>
</evidence>
<evidence type="ECO:0000313" key="12">
    <source>
        <dbReference type="Proteomes" id="UP001152747"/>
    </source>
</evidence>
<proteinExistence type="predicted"/>
<dbReference type="GO" id="GO:0001228">
    <property type="term" value="F:DNA-binding transcription activator activity, RNA polymerase II-specific"/>
    <property type="evidence" value="ECO:0007669"/>
    <property type="project" value="TreeGrafter"/>
</dbReference>
<feature type="compositionally biased region" description="Low complexity" evidence="9">
    <location>
        <begin position="26"/>
        <end position="42"/>
    </location>
</feature>
<evidence type="ECO:0000256" key="9">
    <source>
        <dbReference type="SAM" id="MobiDB-lite"/>
    </source>
</evidence>
<protein>
    <recommendedName>
        <fullName evidence="10">C2H2-type domain-containing protein</fullName>
    </recommendedName>
</protein>
<keyword evidence="5" id="KW-0862">Zinc</keyword>
<accession>A0A9P1I532</accession>
<feature type="domain" description="C2H2-type" evidence="10">
    <location>
        <begin position="2467"/>
        <end position="2494"/>
    </location>
</feature>
<evidence type="ECO:0000256" key="5">
    <source>
        <dbReference type="ARBA" id="ARBA00022833"/>
    </source>
</evidence>
<dbReference type="SUPFAM" id="SSF57667">
    <property type="entry name" value="beta-beta-alpha zinc fingers"/>
    <property type="match status" value="7"/>
</dbReference>
<feature type="domain" description="C2H2-type" evidence="10">
    <location>
        <begin position="1128"/>
        <end position="1158"/>
    </location>
</feature>
<sequence>MDSRSPGRLDSVLNKIRGKIERVEQPRQSNGSSSSSQRNQVSMVENNIEQKPIVNRNIPITLDDDEDDVEAQQNAKIKLLEKQLEEVKSTSSQQMHQMGSQIEMMYQMMKRNSEASPASSSPSQSVSSPQPAMDIDEMSDEQILQQKKLLESILMKRQQSRNAVPAKKQTSDEDLFIERVVKGSFECPKITIKTESPMKRKAENELPQNPPIKTPKIVDSGGGAEPLVNVHCSLCIQNFKKVSHLLNHRLEAHGKNAMLQCGKCRMKFNTRVEIQRHLYIEYAVFSCKICSSCFPNSNQLQIHEFACSIQRQNTNKQSSSESFDCNLCGNSFGNVEDLLTHRQVFHGMKIMLKCPICNQDFLSKAMIKRHLNIEYMVHPCKKCGSCLESEEDLVEHNSICGEKEMEPIVLDQDSFDSSIDASQQNSTNPLLLLAKLESGFLKSSPSSSSASSMLDFTINSLKRKANFESDIPPLKQCSKCDKIVATIDDLLNHREEEHGIETMLVCGKCGEMFETRDEIERHLNIEYRVFACSCCGLQTQNEVALKNHERLCSTRKHAKTISCWTCNDGIKFQSVTDLMTHRLIKHGKEATRECGYCNKKFETRNGIHQHLTTVEYECFKCDRCSRLFLTQGKLDEHLLECNKIITKQRARNLDPGYKCSKCEHSTMIPEVLEKHEPNCRGRNIIPMQCNICHVVFDSVKTLLTHRKDTHGEDSMMECGICGRICSRRDAIALHLNIEYRVFTCLRCEKPYQTLAQVFDHEKICTGGQYRQHHQHNDDSILSNTATLISCTQCGRQSSSQDIIDEHMKSCIGDADWMPKLECNLCQEPFQVLNDLLTHRQKVHGTSTMYSCFKCPKQFESRKGIYGHLTLELGLLPCLKCLRNFSSVTILTNHERICGGINGGYIERSGGQSANRATAASRLIHSCSKCGNRSGSQYIIEEHEKECLGETTQLEITCSVCYEKFPTVSDLQQHRGRIHGEESVLQCGVCNKTFESKHGVSAHLTMEYNLIPCLKCGKPQGGAPQLLEHEKNCAKNINNAMNCFKCNRLTFTKEILDAHEASCDGVITKCEKDIKCALCDEQFLNVNSLLTHLMRNHSEEAMLTCGICGRQFESKNGIWGHLNSEYEIFPCLKCGRFQNSSSRLAEHERFCISGAGERSNGGGGNAGMSGLDMERASLQCSKCMKTTYLTTFSRATFAQHESICAGMGEPLDPTSRKDIMCLVCHEAYFSVGDLVTHRQRNHGEATGLECHFCGRRFETRSGIVGHLSVEYELYPCTKCGKFQSSNSRRNDHEKGCNEETFQTVNLSQCSKCQKYGHRKDEVMKHEEICGTDEYNENEKDIACIHCPDKFLNVPSLVGHNQVNHGDDAMLTCNVCGRKFDTRQGVLMHLLLEYSNHICSKCGKPQMNANKLQEHENQCTFLKTLTCSKCEMISFSDNLFDKHVNYCTGKEEEPWKLLCALCDDQKFLCVNDYLTHRNQVHGGESAMLRCSFCSKKFTSKSGISWHYNLEFALFPCQKCKKPCRSEQHQIEHEIRCNGIQFDGNETFKKNEQILQTCSKCELKTFQPAIFSQHELQCNGTIDKNIQCILCSDEKFMTVNDFLTHRQNIHGDEAVLKCQFCDRRFGSKNGVTGHMLCEFGYMECVKCNLHHYTNARLEEHMKGCNVVFEESSKSCKTCGKQSYIESVLTSHQNNCSENDTVFKCNTCSIELISVQDLLQHKLRVHSEENMLQCDICSKKFSSRTGIFWHYNKEYKVFRCKKCGKPQSSANLLVEHEKNCGNAKVEKDETKTMEAFIMNCPTCGISSYYKNLIDIHKEECDKSPTLTEGGKEIYCTVCEEKFLTVNDLVTHRGKTHGEQIMLECGICQKKYESKTGVLQHYMHEFHMYPCRICKSTHASKKRRTEHEKTCKNEEVKEKEKMLEEMISCSKCNKSTYLQSIMDEHEKECSTEELDESVMEIDDSTISCPEIKCSLCPVSCLSVNDLLTHRNKEHGENAMLTCVICQKVYESKTGIIGHYNLEFQQFSCKNCSKMFSHLSNLKKHLKQCQKSVGNGSFILSKDVSNPSQCSKCSKWSLVPQTINEHETTCSGEIDENGKTLSCTICDTNWLLPYELLTHRKDQHGNSAMLECGLCERRFENRDHTLKHLYTCYELFKCKHCSKIMQSRSKLAQHLEKCAPKVKRNSRKVSIAEDSMDETTFGESECEKCQLISLDPVVLSEHEQICEGQTEWFDDDNKTITCTNCNKKFLTVNDLLSHYKGKHGETLSDCHFCGKRIDSQPGILAHFNIEYKLFECSKCDKACASKKRREVHELSCNVKKTLSSRPKEDPLLSNDDGSFTCVKCNRRAFNGKYLKEHRTECLGSGKYTGPKIDCSCCDAKYLSVADLLQHRQKIHGNEEMLRCGVCGKKSMDKSLIYSHLVMEYRLFECVHCQRCFDNRVKLEEHTEKCQKLKNVEPMEVDLSDRSKLGEGFYNCVKCGRATTNLTTLRDHSELCRGEKDITVKVDCWDCNVKFISVHDLVRHRADSHPDKILFCKFCNRNFNSKSSILGHLVIEFQVFKCTSCDRAFDCQKRLDLHYPKCS</sequence>
<feature type="domain" description="C2H2-type" evidence="10">
    <location>
        <begin position="2021"/>
        <end position="2041"/>
    </location>
</feature>